<gene>
    <name evidence="1" type="ORF">L1987_17713</name>
</gene>
<sequence length="113" mass="12791">MCRDLIEMQLKTASAEAVTGFKRPQVTAVVFKRNHGSGAQNLELERIKLGFRRTRPSGEPALPFQILLEPFLWKKNKSPDSPERFLTIPFAVLEDSFNVILGRSCCGKKRWGS</sequence>
<dbReference type="Proteomes" id="UP001056120">
    <property type="component" value="Linkage Group LG06"/>
</dbReference>
<proteinExistence type="predicted"/>
<organism evidence="1 2">
    <name type="scientific">Smallanthus sonchifolius</name>
    <dbReference type="NCBI Taxonomy" id="185202"/>
    <lineage>
        <taxon>Eukaryota</taxon>
        <taxon>Viridiplantae</taxon>
        <taxon>Streptophyta</taxon>
        <taxon>Embryophyta</taxon>
        <taxon>Tracheophyta</taxon>
        <taxon>Spermatophyta</taxon>
        <taxon>Magnoliopsida</taxon>
        <taxon>eudicotyledons</taxon>
        <taxon>Gunneridae</taxon>
        <taxon>Pentapetalae</taxon>
        <taxon>asterids</taxon>
        <taxon>campanulids</taxon>
        <taxon>Asterales</taxon>
        <taxon>Asteraceae</taxon>
        <taxon>Asteroideae</taxon>
        <taxon>Heliantheae alliance</taxon>
        <taxon>Millerieae</taxon>
        <taxon>Smallanthus</taxon>
    </lineage>
</organism>
<dbReference type="EMBL" id="CM042023">
    <property type="protein sequence ID" value="KAI3813000.1"/>
    <property type="molecule type" value="Genomic_DNA"/>
</dbReference>
<accession>A0ACB9IY95</accession>
<reference evidence="2" key="1">
    <citation type="journal article" date="2022" name="Mol. Ecol. Resour.">
        <title>The genomes of chicory, endive, great burdock and yacon provide insights into Asteraceae palaeo-polyploidization history and plant inulin production.</title>
        <authorList>
            <person name="Fan W."/>
            <person name="Wang S."/>
            <person name="Wang H."/>
            <person name="Wang A."/>
            <person name="Jiang F."/>
            <person name="Liu H."/>
            <person name="Zhao H."/>
            <person name="Xu D."/>
            <person name="Zhang Y."/>
        </authorList>
    </citation>
    <scope>NUCLEOTIDE SEQUENCE [LARGE SCALE GENOMIC DNA]</scope>
    <source>
        <strain evidence="2">cv. Yunnan</strain>
    </source>
</reference>
<keyword evidence="2" id="KW-1185">Reference proteome</keyword>
<comment type="caution">
    <text evidence="1">The sequence shown here is derived from an EMBL/GenBank/DDBJ whole genome shotgun (WGS) entry which is preliminary data.</text>
</comment>
<protein>
    <submittedName>
        <fullName evidence="1">Uncharacterized protein</fullName>
    </submittedName>
</protein>
<evidence type="ECO:0000313" key="2">
    <source>
        <dbReference type="Proteomes" id="UP001056120"/>
    </source>
</evidence>
<name>A0ACB9IY95_9ASTR</name>
<reference evidence="1 2" key="2">
    <citation type="journal article" date="2022" name="Mol. Ecol. Resour.">
        <title>The genomes of chicory, endive, great burdock and yacon provide insights into Asteraceae paleo-polyploidization history and plant inulin production.</title>
        <authorList>
            <person name="Fan W."/>
            <person name="Wang S."/>
            <person name="Wang H."/>
            <person name="Wang A."/>
            <person name="Jiang F."/>
            <person name="Liu H."/>
            <person name="Zhao H."/>
            <person name="Xu D."/>
            <person name="Zhang Y."/>
        </authorList>
    </citation>
    <scope>NUCLEOTIDE SEQUENCE [LARGE SCALE GENOMIC DNA]</scope>
    <source>
        <strain evidence="2">cv. Yunnan</strain>
        <tissue evidence="1">Leaves</tissue>
    </source>
</reference>
<evidence type="ECO:0000313" key="1">
    <source>
        <dbReference type="EMBL" id="KAI3813000.1"/>
    </source>
</evidence>